<dbReference type="InterPro" id="IPR024078">
    <property type="entry name" value="LmbE-like_dom_sf"/>
</dbReference>
<evidence type="ECO:0000313" key="1">
    <source>
        <dbReference type="EMBL" id="RAQ96318.1"/>
    </source>
</evidence>
<dbReference type="RefSeq" id="WP_112429803.1">
    <property type="nucleotide sequence ID" value="NZ_MCIF01000002.1"/>
</dbReference>
<dbReference type="InterPro" id="IPR003737">
    <property type="entry name" value="GlcNAc_PI_deacetylase-related"/>
</dbReference>
<name>A0A328VEW1_9CHLR</name>
<gene>
    <name evidence="1" type="ORF">A4R35_12300</name>
</gene>
<sequence>MATRRLLGVFAHPDDEGSMSGAFILYGQAGVETGLVCATRGEVGEIADPVLATPENLGQVREQELRAAADVLGIRHLWFLDYRDSGMAGTPDNNDPRAFIQAPPADVIGKLVAIIRAFRPQVMVTFDETGGYGHPDHIAIYRYATGAFYAAADEAQYPELGPAHAVSKLYYTGFPRSGIQALAAWLKEQDLSLEGTALRGSDLDQLGIPDEQISVALDVSSVLDLKDRAWACHRTQLGTVGIMARIPQEIQRRWRGYECYQLAATRVGPDLPGENDLFAHIQS</sequence>
<dbReference type="SUPFAM" id="SSF102588">
    <property type="entry name" value="LmbE-like"/>
    <property type="match status" value="1"/>
</dbReference>
<accession>A0A328VEW1</accession>
<dbReference type="PANTHER" id="PTHR12993:SF11">
    <property type="entry name" value="N-ACETYLGLUCOSAMINYL-PHOSPHATIDYLINOSITOL DE-N-ACETYLASE"/>
    <property type="match status" value="1"/>
</dbReference>
<dbReference type="EMBL" id="MCIF01000002">
    <property type="protein sequence ID" value="RAQ96318.1"/>
    <property type="molecule type" value="Genomic_DNA"/>
</dbReference>
<dbReference type="GO" id="GO:0016811">
    <property type="term" value="F:hydrolase activity, acting on carbon-nitrogen (but not peptide) bonds, in linear amides"/>
    <property type="evidence" value="ECO:0007669"/>
    <property type="project" value="TreeGrafter"/>
</dbReference>
<organism evidence="1 2">
    <name type="scientific">Thermogemmatispora tikiterensis</name>
    <dbReference type="NCBI Taxonomy" id="1825093"/>
    <lineage>
        <taxon>Bacteria</taxon>
        <taxon>Bacillati</taxon>
        <taxon>Chloroflexota</taxon>
        <taxon>Ktedonobacteria</taxon>
        <taxon>Thermogemmatisporales</taxon>
        <taxon>Thermogemmatisporaceae</taxon>
        <taxon>Thermogemmatispora</taxon>
    </lineage>
</organism>
<reference evidence="1 2" key="1">
    <citation type="submission" date="2016-08" db="EMBL/GenBank/DDBJ databases">
        <title>Analysis of Carbohydrate Active Enzymes in Thermogemmatispora T81 Reveals Carbohydrate Degradation Ability.</title>
        <authorList>
            <person name="Tomazini A."/>
            <person name="Lal S."/>
            <person name="Stott M."/>
            <person name="Henrissat B."/>
            <person name="Polikarpov I."/>
            <person name="Sparling R."/>
            <person name="Levin D.B."/>
        </authorList>
    </citation>
    <scope>NUCLEOTIDE SEQUENCE [LARGE SCALE GENOMIC DNA]</scope>
    <source>
        <strain evidence="1 2">T81</strain>
    </source>
</reference>
<keyword evidence="2" id="KW-1185">Reference proteome</keyword>
<evidence type="ECO:0008006" key="3">
    <source>
        <dbReference type="Google" id="ProtNLM"/>
    </source>
</evidence>
<dbReference type="PANTHER" id="PTHR12993">
    <property type="entry name" value="N-ACETYLGLUCOSAMINYL-PHOSPHATIDYLINOSITOL DE-N-ACETYLASE-RELATED"/>
    <property type="match status" value="1"/>
</dbReference>
<dbReference type="Pfam" id="PF02585">
    <property type="entry name" value="PIG-L"/>
    <property type="match status" value="1"/>
</dbReference>
<evidence type="ECO:0000313" key="2">
    <source>
        <dbReference type="Proteomes" id="UP000248706"/>
    </source>
</evidence>
<dbReference type="AlphaFoldDB" id="A0A328VEW1"/>
<dbReference type="OrthoDB" id="9815144at2"/>
<protein>
    <recommendedName>
        <fullName evidence="3">GlcNAc-PI de-N-acetylase</fullName>
    </recommendedName>
</protein>
<comment type="caution">
    <text evidence="1">The sequence shown here is derived from an EMBL/GenBank/DDBJ whole genome shotgun (WGS) entry which is preliminary data.</text>
</comment>
<dbReference type="Proteomes" id="UP000248706">
    <property type="component" value="Unassembled WGS sequence"/>
</dbReference>
<proteinExistence type="predicted"/>
<dbReference type="Gene3D" id="3.40.50.10320">
    <property type="entry name" value="LmbE-like"/>
    <property type="match status" value="1"/>
</dbReference>